<protein>
    <submittedName>
        <fullName evidence="3">Uncharacterized protein</fullName>
    </submittedName>
</protein>
<dbReference type="EMBL" id="CAOQHR010000001">
    <property type="protein sequence ID" value="CAI6268321.1"/>
    <property type="molecule type" value="Genomic_DNA"/>
</dbReference>
<feature type="region of interest" description="Disordered" evidence="1">
    <location>
        <begin position="319"/>
        <end position="383"/>
    </location>
</feature>
<feature type="compositionally biased region" description="Polar residues" evidence="1">
    <location>
        <begin position="1049"/>
        <end position="1061"/>
    </location>
</feature>
<feature type="transmembrane region" description="Helical" evidence="2">
    <location>
        <begin position="1245"/>
        <end position="1267"/>
    </location>
</feature>
<feature type="region of interest" description="Disordered" evidence="1">
    <location>
        <begin position="662"/>
        <end position="691"/>
    </location>
</feature>
<evidence type="ECO:0000313" key="4">
    <source>
        <dbReference type="Proteomes" id="UP001152607"/>
    </source>
</evidence>
<feature type="region of interest" description="Disordered" evidence="1">
    <location>
        <begin position="906"/>
        <end position="1099"/>
    </location>
</feature>
<feature type="region of interest" description="Disordered" evidence="1">
    <location>
        <begin position="278"/>
        <end position="306"/>
    </location>
</feature>
<feature type="compositionally biased region" description="Low complexity" evidence="1">
    <location>
        <begin position="367"/>
        <end position="382"/>
    </location>
</feature>
<feature type="compositionally biased region" description="Pro residues" evidence="1">
    <location>
        <begin position="857"/>
        <end position="867"/>
    </location>
</feature>
<feature type="compositionally biased region" description="Polar residues" evidence="1">
    <location>
        <begin position="984"/>
        <end position="1003"/>
    </location>
</feature>
<comment type="caution">
    <text evidence="3">The sequence shown here is derived from an EMBL/GenBank/DDBJ whole genome shotgun (WGS) entry which is preliminary data.</text>
</comment>
<gene>
    <name evidence="3" type="ORF">PDIGIT_LOCUS1625</name>
</gene>
<feature type="compositionally biased region" description="Polar residues" evidence="1">
    <location>
        <begin position="135"/>
        <end position="152"/>
    </location>
</feature>
<evidence type="ECO:0000256" key="2">
    <source>
        <dbReference type="SAM" id="Phobius"/>
    </source>
</evidence>
<proteinExistence type="predicted"/>
<organism evidence="3 4">
    <name type="scientific">Periconia digitata</name>
    <dbReference type="NCBI Taxonomy" id="1303443"/>
    <lineage>
        <taxon>Eukaryota</taxon>
        <taxon>Fungi</taxon>
        <taxon>Dikarya</taxon>
        <taxon>Ascomycota</taxon>
        <taxon>Pezizomycotina</taxon>
        <taxon>Dothideomycetes</taxon>
        <taxon>Pleosporomycetidae</taxon>
        <taxon>Pleosporales</taxon>
        <taxon>Massarineae</taxon>
        <taxon>Periconiaceae</taxon>
        <taxon>Periconia</taxon>
    </lineage>
</organism>
<keyword evidence="2" id="KW-1133">Transmembrane helix</keyword>
<accession>A0A9W4U4D1</accession>
<feature type="compositionally biased region" description="Acidic residues" evidence="1">
    <location>
        <begin position="758"/>
        <end position="774"/>
    </location>
</feature>
<feature type="compositionally biased region" description="Polar residues" evidence="1">
    <location>
        <begin position="83"/>
        <end position="92"/>
    </location>
</feature>
<name>A0A9W4U4D1_9PLEO</name>
<keyword evidence="2" id="KW-0812">Transmembrane</keyword>
<keyword evidence="4" id="KW-1185">Reference proteome</keyword>
<feature type="region of interest" description="Disordered" evidence="1">
    <location>
        <begin position="446"/>
        <end position="482"/>
    </location>
</feature>
<dbReference type="OrthoDB" id="5353066at2759"/>
<feature type="compositionally biased region" description="Polar residues" evidence="1">
    <location>
        <begin position="947"/>
        <end position="967"/>
    </location>
</feature>
<sequence length="1274" mass="138495">MAAYSTYSQSLRLLSTDPVTPLHSPHHSVNSSTSSRTRTPLQPLTLHQYRKQQNSPAPQLATPPGKTLRRRPATPALNDLERTSSASYTPLSASRPAARPLHVSYSAHQLTYQSLPPSPPPCGEEQTLLGQPFRSQSAEPYSQVGSRPQLQHSAEKVRKFKSIKRLPKPPVASGFSVPSPLAITPTLLPQSPGYTSYLNELLHDDSEHSPPDSSIDPLPRPQLDRKHTPAYAVNTTSFVTAGPETPPATPAVIHYRGASFDLVNPHDSLCLANIETPSRDLDSTDHLSLSSYDQSASPEMGPKRALYGDLSSAYTSIRTRRGGEDNPTAQALDFPMPPAPAARLPETPTSPDSYAPLHSPDSHYGLSPFPSQQSPQQTPTESRFSLKQLTRSLTKKLGKTSQTVHEEELQDMSHARSRIGLASPAFEGSFPRSLDETYRQVDAEADASQLKSMVPDEQSAQITPGTGLSIPTTAESTSAGEHYDDLRSLYPTSSIYSDSRPQSFQPSLAGNRQSHVYARLKGNSGDMADQYRSHTASLASPYTIQQPLEPLQLPRQRKTDTIGRLIDQYQGEGNPYPPPLASRRPTLRPTREELDQSMADATMPSAEAGRATRFSTGQGSLDPFKYDTLLGTSPYIDASDTVSGVSSYGDTRHLLQLSNPLLEGPSHQRTLDPSSSYSQPEEQIPSPTTPQAALDQADRIFEQSTPQDVLEQADKIFGNVPPEEAQEQEDAEEAIPPMWARRTSVNIHQSSNPFVSDPVDETDLGLLEGEDQDWETVRNSSQTQPSGRVSLGESTADYSDAESQFSRDSKGFRSNPALSEFRPAPLYATSASSSRQYAHQVPATSQQSAISPLRAPSSPPPSSPFPARPGANLRGTTLATGSPQGPYTPWVNRGQFSDKETQELLASGPNDEIIYNDSDREASENRESSLNASSTLRMPTYHERANTAGSPLTRVMQTSSSGSTPRSKTTRLHSERPSHDAFGNSPQQTRLSRIQQRTLQQAVLQRLASEKGKQRSSEQFYAGTEPGYTSSATRVRPGHAGISPYVDSAGSQASAYATNDSPLDEISVIRDPRRHGSRATATVTPGPSSGQSPPGLAAVTGQRGLLPMMLTPTHARSARSNRNTLGSYTTHTVTSGRPSTGRPSTGRPSTGRPSTANTETPLYPQNSQHTEHAFIAHEDTPHLLRPERAMAPEDEKDKVLTSWLLFGAFCLLPPLLPLYRHRADFMVTSVTQGRVRYAADAPKKYAFKVAIILNIGIIICIVLPIVVAHAHGTL</sequence>
<dbReference type="AlphaFoldDB" id="A0A9W4U4D1"/>
<feature type="region of interest" description="Disordered" evidence="1">
    <location>
        <begin position="135"/>
        <end position="157"/>
    </location>
</feature>
<dbReference type="Proteomes" id="UP001152607">
    <property type="component" value="Unassembled WGS sequence"/>
</dbReference>
<feature type="compositionally biased region" description="Polar residues" evidence="1">
    <location>
        <begin position="458"/>
        <end position="479"/>
    </location>
</feature>
<feature type="compositionally biased region" description="Polar residues" evidence="1">
    <location>
        <begin position="777"/>
        <end position="804"/>
    </location>
</feature>
<feature type="region of interest" description="Disordered" evidence="1">
    <location>
        <begin position="202"/>
        <end position="222"/>
    </location>
</feature>
<feature type="compositionally biased region" description="Polar residues" evidence="1">
    <location>
        <begin position="1118"/>
        <end position="1160"/>
    </location>
</feature>
<feature type="region of interest" description="Disordered" evidence="1">
    <location>
        <begin position="493"/>
        <end position="512"/>
    </location>
</feature>
<feature type="compositionally biased region" description="Low complexity" evidence="1">
    <location>
        <begin position="27"/>
        <end position="40"/>
    </location>
</feature>
<feature type="region of interest" description="Disordered" evidence="1">
    <location>
        <begin position="16"/>
        <end position="95"/>
    </location>
</feature>
<feature type="compositionally biased region" description="Polar residues" evidence="1">
    <location>
        <begin position="928"/>
        <end position="937"/>
    </location>
</feature>
<feature type="region of interest" description="Disordered" evidence="1">
    <location>
        <begin position="748"/>
        <end position="893"/>
    </location>
</feature>
<feature type="compositionally biased region" description="Polar residues" evidence="1">
    <location>
        <begin position="874"/>
        <end position="885"/>
    </location>
</feature>
<evidence type="ECO:0000256" key="1">
    <source>
        <dbReference type="SAM" id="MobiDB-lite"/>
    </source>
</evidence>
<reference evidence="3" key="1">
    <citation type="submission" date="2023-01" db="EMBL/GenBank/DDBJ databases">
        <authorList>
            <person name="Van Ghelder C."/>
            <person name="Rancurel C."/>
        </authorList>
    </citation>
    <scope>NUCLEOTIDE SEQUENCE</scope>
    <source>
        <strain evidence="3">CNCM I-4278</strain>
    </source>
</reference>
<feature type="compositionally biased region" description="Polar residues" evidence="1">
    <location>
        <begin position="667"/>
        <end position="691"/>
    </location>
</feature>
<feature type="transmembrane region" description="Helical" evidence="2">
    <location>
        <begin position="1200"/>
        <end position="1219"/>
    </location>
</feature>
<feature type="compositionally biased region" description="Basic and acidic residues" evidence="1">
    <location>
        <begin position="917"/>
        <end position="927"/>
    </location>
</feature>
<feature type="compositionally biased region" description="Low complexity" evidence="1">
    <location>
        <begin position="1085"/>
        <end position="1095"/>
    </location>
</feature>
<evidence type="ECO:0000313" key="3">
    <source>
        <dbReference type="EMBL" id="CAI6268321.1"/>
    </source>
</evidence>
<keyword evidence="2" id="KW-0472">Membrane</keyword>
<feature type="compositionally biased region" description="Polar residues" evidence="1">
    <location>
        <begin position="829"/>
        <end position="847"/>
    </location>
</feature>
<feature type="region of interest" description="Disordered" evidence="1">
    <location>
        <begin position="1114"/>
        <end position="1160"/>
    </location>
</feature>